<dbReference type="Gene3D" id="3.10.129.10">
    <property type="entry name" value="Hotdog Thioesterase"/>
    <property type="match status" value="1"/>
</dbReference>
<dbReference type="InterPro" id="IPR029069">
    <property type="entry name" value="HotDog_dom_sf"/>
</dbReference>
<keyword evidence="1" id="KW-0378">Hydrolase</keyword>
<accession>A0A0F9IYN3</accession>
<dbReference type="CDD" id="cd03443">
    <property type="entry name" value="PaaI_thioesterase"/>
    <property type="match status" value="1"/>
</dbReference>
<evidence type="ECO:0000313" key="3">
    <source>
        <dbReference type="EMBL" id="KKM25229.1"/>
    </source>
</evidence>
<dbReference type="SUPFAM" id="SSF54637">
    <property type="entry name" value="Thioesterase/thiol ester dehydrase-isomerase"/>
    <property type="match status" value="1"/>
</dbReference>
<name>A0A0F9IYN3_9ZZZZ</name>
<dbReference type="NCBIfam" id="TIGR00369">
    <property type="entry name" value="unchar_dom_1"/>
    <property type="match status" value="1"/>
</dbReference>
<dbReference type="Pfam" id="PF03061">
    <property type="entry name" value="4HBT"/>
    <property type="match status" value="1"/>
</dbReference>
<organism evidence="3">
    <name type="scientific">marine sediment metagenome</name>
    <dbReference type="NCBI Taxonomy" id="412755"/>
    <lineage>
        <taxon>unclassified sequences</taxon>
        <taxon>metagenomes</taxon>
        <taxon>ecological metagenomes</taxon>
    </lineage>
</organism>
<gene>
    <name evidence="3" type="ORF">LCGC14_1597070</name>
</gene>
<dbReference type="PANTHER" id="PTHR43240">
    <property type="entry name" value="1,4-DIHYDROXY-2-NAPHTHOYL-COA THIOESTERASE 1"/>
    <property type="match status" value="1"/>
</dbReference>
<dbReference type="GO" id="GO:0016787">
    <property type="term" value="F:hydrolase activity"/>
    <property type="evidence" value="ECO:0007669"/>
    <property type="project" value="UniProtKB-KW"/>
</dbReference>
<evidence type="ECO:0000256" key="1">
    <source>
        <dbReference type="ARBA" id="ARBA00022801"/>
    </source>
</evidence>
<protein>
    <recommendedName>
        <fullName evidence="2">Thioesterase domain-containing protein</fullName>
    </recommendedName>
</protein>
<dbReference type="InterPro" id="IPR006683">
    <property type="entry name" value="Thioestr_dom"/>
</dbReference>
<proteinExistence type="predicted"/>
<dbReference type="InterPro" id="IPR003736">
    <property type="entry name" value="PAAI_dom"/>
</dbReference>
<reference evidence="3" key="1">
    <citation type="journal article" date="2015" name="Nature">
        <title>Complex archaea that bridge the gap between prokaryotes and eukaryotes.</title>
        <authorList>
            <person name="Spang A."/>
            <person name="Saw J.H."/>
            <person name="Jorgensen S.L."/>
            <person name="Zaremba-Niedzwiedzka K."/>
            <person name="Martijn J."/>
            <person name="Lind A.E."/>
            <person name="van Eijk R."/>
            <person name="Schleper C."/>
            <person name="Guy L."/>
            <person name="Ettema T.J."/>
        </authorList>
    </citation>
    <scope>NUCLEOTIDE SEQUENCE</scope>
</reference>
<comment type="caution">
    <text evidence="3">The sequence shown here is derived from an EMBL/GenBank/DDBJ whole genome shotgun (WGS) entry which is preliminary data.</text>
</comment>
<sequence length="142" mass="15872">MNNKRYEFLKQHYVQGFPAHCGFEVECVVHGIFQTRLKILSEHKQQDGDIHAGVIATIADHTAGYSAYTVVPENIYILTIEFKINYFKPALGEEIKCISKVINNGKQIIVSESEIFSISKGQEKLISKAIVTLMAVPAANMT</sequence>
<dbReference type="EMBL" id="LAZR01012757">
    <property type="protein sequence ID" value="KKM25229.1"/>
    <property type="molecule type" value="Genomic_DNA"/>
</dbReference>
<evidence type="ECO:0000259" key="2">
    <source>
        <dbReference type="Pfam" id="PF03061"/>
    </source>
</evidence>
<dbReference type="PANTHER" id="PTHR43240:SF20">
    <property type="entry name" value="MEDIUM_LONG-CHAIN ACYL-COA THIOESTERASE YIGI"/>
    <property type="match status" value="1"/>
</dbReference>
<feature type="domain" description="Thioesterase" evidence="2">
    <location>
        <begin position="48"/>
        <end position="118"/>
    </location>
</feature>
<dbReference type="AlphaFoldDB" id="A0A0F9IYN3"/>